<dbReference type="AlphaFoldDB" id="A0AAV6KSY1"/>
<organism evidence="2 3">
    <name type="scientific">Rhododendron griersonianum</name>
    <dbReference type="NCBI Taxonomy" id="479676"/>
    <lineage>
        <taxon>Eukaryota</taxon>
        <taxon>Viridiplantae</taxon>
        <taxon>Streptophyta</taxon>
        <taxon>Embryophyta</taxon>
        <taxon>Tracheophyta</taxon>
        <taxon>Spermatophyta</taxon>
        <taxon>Magnoliopsida</taxon>
        <taxon>eudicotyledons</taxon>
        <taxon>Gunneridae</taxon>
        <taxon>Pentapetalae</taxon>
        <taxon>asterids</taxon>
        <taxon>Ericales</taxon>
        <taxon>Ericaceae</taxon>
        <taxon>Ericoideae</taxon>
        <taxon>Rhodoreae</taxon>
        <taxon>Rhododendron</taxon>
    </lineage>
</organism>
<keyword evidence="3" id="KW-1185">Reference proteome</keyword>
<evidence type="ECO:0000313" key="3">
    <source>
        <dbReference type="Proteomes" id="UP000823749"/>
    </source>
</evidence>
<dbReference type="PANTHER" id="PTHR45696:SF10">
    <property type="entry name" value="LARGE RIBOSOMAL SUBUNIT PROTEIN P1"/>
    <property type="match status" value="1"/>
</dbReference>
<gene>
    <name evidence="2" type="ORF">RHGRI_012724</name>
</gene>
<dbReference type="Gene3D" id="2.100.10.30">
    <property type="entry name" value="Jacalin-like lectin domain"/>
    <property type="match status" value="1"/>
</dbReference>
<reference evidence="2" key="1">
    <citation type="submission" date="2020-08" db="EMBL/GenBank/DDBJ databases">
        <title>Plant Genome Project.</title>
        <authorList>
            <person name="Zhang R.-G."/>
        </authorList>
    </citation>
    <scope>NUCLEOTIDE SEQUENCE</scope>
    <source>
        <strain evidence="2">WSP0</strain>
        <tissue evidence="2">Leaf</tissue>
    </source>
</reference>
<evidence type="ECO:0000313" key="2">
    <source>
        <dbReference type="EMBL" id="KAG5555281.1"/>
    </source>
</evidence>
<comment type="caution">
    <text evidence="2">The sequence shown here is derived from an EMBL/GenBank/DDBJ whole genome shotgun (WGS) entry which is preliminary data.</text>
</comment>
<dbReference type="EMBL" id="JACTNZ010000004">
    <property type="protein sequence ID" value="KAG5555281.1"/>
    <property type="molecule type" value="Genomic_DNA"/>
</dbReference>
<dbReference type="GO" id="GO:0030295">
    <property type="term" value="F:protein kinase activator activity"/>
    <property type="evidence" value="ECO:0007669"/>
    <property type="project" value="TreeGrafter"/>
</dbReference>
<accession>A0AAV6KSY1</accession>
<sequence length="222" mass="23712">MIKIGPVGRTSGRGIWAWNDGGKEKIVQIFIAHGNLVLSDLITWTYGPFGGPGIGSQFDSAFRYQLGLDRPFGGFHGYSGHYLEAIGLYVKPLTTLSNDQEKVKNEKGLLETDGRDDGGWDVIAQIFVSHGDLINSLQFQFDENGTLGIYLNSTGVYVKLRTSLLDFDKAKIASGGGAAVAFSAPAASGVAAAAAPAAAVVEEKKEEPKEESDDDMGFSLFD</sequence>
<name>A0AAV6KSY1_9ERIC</name>
<dbReference type="SUPFAM" id="SSF51101">
    <property type="entry name" value="Mannose-binding lectins"/>
    <property type="match status" value="1"/>
</dbReference>
<dbReference type="Proteomes" id="UP000823749">
    <property type="component" value="Chromosome 4"/>
</dbReference>
<proteinExistence type="predicted"/>
<dbReference type="PANTHER" id="PTHR45696">
    <property type="entry name" value="60S ACIDIC RIBOSOMAL PROTEIN P1"/>
    <property type="match status" value="1"/>
</dbReference>
<dbReference type="InterPro" id="IPR036404">
    <property type="entry name" value="Jacalin-like_lectin_dom_sf"/>
</dbReference>
<dbReference type="GO" id="GO:0003735">
    <property type="term" value="F:structural constituent of ribosome"/>
    <property type="evidence" value="ECO:0007669"/>
    <property type="project" value="TreeGrafter"/>
</dbReference>
<dbReference type="GO" id="GO:0002181">
    <property type="term" value="P:cytoplasmic translation"/>
    <property type="evidence" value="ECO:0007669"/>
    <property type="project" value="TreeGrafter"/>
</dbReference>
<dbReference type="GO" id="GO:0022625">
    <property type="term" value="C:cytosolic large ribosomal subunit"/>
    <property type="evidence" value="ECO:0007669"/>
    <property type="project" value="TreeGrafter"/>
</dbReference>
<dbReference type="Pfam" id="PF00428">
    <property type="entry name" value="Ribosomal_60s"/>
    <property type="match status" value="1"/>
</dbReference>
<dbReference type="GO" id="GO:0043021">
    <property type="term" value="F:ribonucleoprotein complex binding"/>
    <property type="evidence" value="ECO:0007669"/>
    <property type="project" value="TreeGrafter"/>
</dbReference>
<evidence type="ECO:0000256" key="1">
    <source>
        <dbReference type="SAM" id="MobiDB-lite"/>
    </source>
</evidence>
<feature type="region of interest" description="Disordered" evidence="1">
    <location>
        <begin position="201"/>
        <end position="222"/>
    </location>
</feature>
<protein>
    <submittedName>
        <fullName evidence="2">Uncharacterized protein</fullName>
    </submittedName>
</protein>